<evidence type="ECO:0000256" key="1">
    <source>
        <dbReference type="ARBA" id="ARBA00001947"/>
    </source>
</evidence>
<evidence type="ECO:0000313" key="14">
    <source>
        <dbReference type="EMBL" id="CAB3219978.1"/>
    </source>
</evidence>
<dbReference type="PROSITE" id="PS52035">
    <property type="entry name" value="PEPTIDASE_M14"/>
    <property type="match status" value="1"/>
</dbReference>
<dbReference type="GO" id="GO:0008270">
    <property type="term" value="F:zinc ion binding"/>
    <property type="evidence" value="ECO:0007669"/>
    <property type="project" value="InterPro"/>
</dbReference>
<dbReference type="InterPro" id="IPR003146">
    <property type="entry name" value="M14A_act_pep"/>
</dbReference>
<feature type="chain" id="PRO_5035859111" description="Peptidase M14 domain-containing protein" evidence="12">
    <location>
        <begin position="18"/>
        <end position="428"/>
    </location>
</feature>
<evidence type="ECO:0000256" key="5">
    <source>
        <dbReference type="ARBA" id="ARBA00022723"/>
    </source>
</evidence>
<dbReference type="Pfam" id="PF00246">
    <property type="entry name" value="Peptidase_M14"/>
    <property type="match status" value="1"/>
</dbReference>
<evidence type="ECO:0000313" key="15">
    <source>
        <dbReference type="Proteomes" id="UP000494256"/>
    </source>
</evidence>
<dbReference type="SMART" id="SM00631">
    <property type="entry name" value="Zn_pept"/>
    <property type="match status" value="1"/>
</dbReference>
<evidence type="ECO:0000256" key="4">
    <source>
        <dbReference type="ARBA" id="ARBA00022670"/>
    </source>
</evidence>
<protein>
    <recommendedName>
        <fullName evidence="13">Peptidase M14 domain-containing protein</fullName>
    </recommendedName>
</protein>
<dbReference type="SUPFAM" id="SSF53187">
    <property type="entry name" value="Zn-dependent exopeptidases"/>
    <property type="match status" value="1"/>
</dbReference>
<dbReference type="OrthoDB" id="8123403at2759"/>
<keyword evidence="7" id="KW-0378">Hydrolase</keyword>
<accession>A0A8S0YLP2</accession>
<dbReference type="Gene3D" id="3.30.70.340">
    <property type="entry name" value="Metallocarboxypeptidase-like"/>
    <property type="match status" value="1"/>
</dbReference>
<keyword evidence="5" id="KW-0479">Metal-binding</keyword>
<dbReference type="InterPro" id="IPR000834">
    <property type="entry name" value="Peptidase_M14"/>
</dbReference>
<dbReference type="Pfam" id="PF02244">
    <property type="entry name" value="Propep_M14"/>
    <property type="match status" value="1"/>
</dbReference>
<keyword evidence="6 12" id="KW-0732">Signal</keyword>
<evidence type="ECO:0000256" key="8">
    <source>
        <dbReference type="ARBA" id="ARBA00022833"/>
    </source>
</evidence>
<dbReference type="AlphaFoldDB" id="A0A8S0YLP2"/>
<evidence type="ECO:0000256" key="12">
    <source>
        <dbReference type="SAM" id="SignalP"/>
    </source>
</evidence>
<evidence type="ECO:0000256" key="11">
    <source>
        <dbReference type="PROSITE-ProRule" id="PRU01379"/>
    </source>
</evidence>
<sequence>MRIAVFILFIAAGIVSAGRHDSYSRNSVHNIKVRDKSDQDFLFNLLLELDLDVWNYGEPLRQNASVMVTPENRQKFLEAIDGRNLEHNVQIDDVAKYLEEVDNQHLQRNARDDEKKIFEKYPRHAEVDEYLEYIANQYPAIATIVNAGNSFEGRPMKYLKISTTNFADNTKPIYFMEAMLHAREWATTPVALYSIHRLVENVTAEDQDLLNNIDWIILPIANPDGYEYTHTDQRLWRKTRSINPTSDCIGVDGNRNFDANFNTVGVSQNPCSDVYPGWVAFSEVETRIVRDIMLEYLDRMEIFMDIHSFGSYILFPNGDGTLPPTAPQLHQVGCAMGAAIDTVKLPQAIYYRVANAGQLLYPTSGDSTDYGQIIGIPFPYTLELPNFGGGFIVPEELIEQTNMESWLGIAATARLARIYYRAKLNLNN</sequence>
<evidence type="ECO:0000256" key="3">
    <source>
        <dbReference type="ARBA" id="ARBA00022645"/>
    </source>
</evidence>
<feature type="active site" description="Proton donor/acceptor" evidence="11">
    <location>
        <position position="383"/>
    </location>
</feature>
<dbReference type="Proteomes" id="UP000494256">
    <property type="component" value="Unassembled WGS sequence"/>
</dbReference>
<feature type="signal peptide" evidence="12">
    <location>
        <begin position="1"/>
        <end position="17"/>
    </location>
</feature>
<dbReference type="EMBL" id="CADEBD010000024">
    <property type="protein sequence ID" value="CAB3219978.1"/>
    <property type="molecule type" value="Genomic_DNA"/>
</dbReference>
<evidence type="ECO:0000256" key="2">
    <source>
        <dbReference type="ARBA" id="ARBA00005988"/>
    </source>
</evidence>
<comment type="caution">
    <text evidence="14">The sequence shown here is derived from an EMBL/GenBank/DDBJ whole genome shotgun (WGS) entry which is preliminary data.</text>
</comment>
<keyword evidence="4" id="KW-0645">Protease</keyword>
<dbReference type="PRINTS" id="PR00765">
    <property type="entry name" value="CRBOXYPTASEA"/>
</dbReference>
<organism evidence="14 15">
    <name type="scientific">Arctia plantaginis</name>
    <name type="common">Wood tiger moth</name>
    <name type="synonym">Phalaena plantaginis</name>
    <dbReference type="NCBI Taxonomy" id="874455"/>
    <lineage>
        <taxon>Eukaryota</taxon>
        <taxon>Metazoa</taxon>
        <taxon>Ecdysozoa</taxon>
        <taxon>Arthropoda</taxon>
        <taxon>Hexapoda</taxon>
        <taxon>Insecta</taxon>
        <taxon>Pterygota</taxon>
        <taxon>Neoptera</taxon>
        <taxon>Endopterygota</taxon>
        <taxon>Lepidoptera</taxon>
        <taxon>Glossata</taxon>
        <taxon>Ditrysia</taxon>
        <taxon>Noctuoidea</taxon>
        <taxon>Erebidae</taxon>
        <taxon>Arctiinae</taxon>
        <taxon>Arctia</taxon>
    </lineage>
</organism>
<dbReference type="PANTHER" id="PTHR11705">
    <property type="entry name" value="PROTEASE FAMILY M14 CARBOXYPEPTIDASE A,B"/>
    <property type="match status" value="1"/>
</dbReference>
<evidence type="ECO:0000256" key="6">
    <source>
        <dbReference type="ARBA" id="ARBA00022729"/>
    </source>
</evidence>
<comment type="similarity">
    <text evidence="2 11">Belongs to the peptidase M14 family.</text>
</comment>
<keyword evidence="9" id="KW-0482">Metalloprotease</keyword>
<name>A0A8S0YLP2_ARCPL</name>
<dbReference type="GO" id="GO:0005615">
    <property type="term" value="C:extracellular space"/>
    <property type="evidence" value="ECO:0007669"/>
    <property type="project" value="TreeGrafter"/>
</dbReference>
<dbReference type="PANTHER" id="PTHR11705:SF140">
    <property type="entry name" value="FI02848P-RELATED"/>
    <property type="match status" value="1"/>
</dbReference>
<feature type="domain" description="Peptidase M14" evidence="13">
    <location>
        <begin position="120"/>
        <end position="416"/>
    </location>
</feature>
<evidence type="ECO:0000256" key="10">
    <source>
        <dbReference type="ARBA" id="ARBA00023157"/>
    </source>
</evidence>
<dbReference type="InterPro" id="IPR036990">
    <property type="entry name" value="M14A-like_propep"/>
</dbReference>
<keyword evidence="10" id="KW-1015">Disulfide bond</keyword>
<evidence type="ECO:0000256" key="9">
    <source>
        <dbReference type="ARBA" id="ARBA00023049"/>
    </source>
</evidence>
<evidence type="ECO:0000256" key="7">
    <source>
        <dbReference type="ARBA" id="ARBA00022801"/>
    </source>
</evidence>
<gene>
    <name evidence="14" type="ORF">APLA_LOCUS122</name>
</gene>
<keyword evidence="3" id="KW-0121">Carboxypeptidase</keyword>
<dbReference type="GO" id="GO:0004181">
    <property type="term" value="F:metallocarboxypeptidase activity"/>
    <property type="evidence" value="ECO:0007669"/>
    <property type="project" value="InterPro"/>
</dbReference>
<evidence type="ECO:0000259" key="13">
    <source>
        <dbReference type="PROSITE" id="PS52035"/>
    </source>
</evidence>
<reference evidence="14 15" key="1">
    <citation type="submission" date="2020-04" db="EMBL/GenBank/DDBJ databases">
        <authorList>
            <person name="Wallbank WR R."/>
            <person name="Pardo Diaz C."/>
            <person name="Kozak K."/>
            <person name="Martin S."/>
            <person name="Jiggins C."/>
            <person name="Moest M."/>
            <person name="Warren A I."/>
            <person name="Byers J.R.P. K."/>
            <person name="Montejo-Kovacevich G."/>
            <person name="Yen C E."/>
        </authorList>
    </citation>
    <scope>NUCLEOTIDE SEQUENCE [LARGE SCALE GENOMIC DNA]</scope>
</reference>
<dbReference type="SUPFAM" id="SSF54897">
    <property type="entry name" value="Protease propeptides/inhibitors"/>
    <property type="match status" value="1"/>
</dbReference>
<dbReference type="Gene3D" id="3.40.630.10">
    <property type="entry name" value="Zn peptidases"/>
    <property type="match status" value="1"/>
</dbReference>
<keyword evidence="8" id="KW-0862">Zinc</keyword>
<dbReference type="GO" id="GO:0006508">
    <property type="term" value="P:proteolysis"/>
    <property type="evidence" value="ECO:0007669"/>
    <property type="project" value="UniProtKB-KW"/>
</dbReference>
<comment type="cofactor">
    <cofactor evidence="1">
        <name>Zn(2+)</name>
        <dbReference type="ChEBI" id="CHEBI:29105"/>
    </cofactor>
</comment>
<proteinExistence type="inferred from homology"/>
<dbReference type="FunFam" id="3.40.630.10:FF:000084">
    <property type="entry name" value="Carboxypeptidase B2"/>
    <property type="match status" value="1"/>
</dbReference>